<dbReference type="GO" id="GO:0030248">
    <property type="term" value="F:cellulose binding"/>
    <property type="evidence" value="ECO:0007669"/>
    <property type="project" value="InterPro"/>
</dbReference>
<dbReference type="GO" id="GO:0005576">
    <property type="term" value="C:extracellular region"/>
    <property type="evidence" value="ECO:0007669"/>
    <property type="project" value="InterPro"/>
</dbReference>
<evidence type="ECO:0000313" key="6">
    <source>
        <dbReference type="Proteomes" id="UP000030762"/>
    </source>
</evidence>
<feature type="compositionally biased region" description="Pro residues" evidence="2">
    <location>
        <begin position="207"/>
        <end position="232"/>
    </location>
</feature>
<dbReference type="RefSeq" id="XP_008620971.1">
    <property type="nucleotide sequence ID" value="XM_008622749.1"/>
</dbReference>
<feature type="region of interest" description="Disordered" evidence="2">
    <location>
        <begin position="188"/>
        <end position="239"/>
    </location>
</feature>
<reference evidence="5 6" key="1">
    <citation type="submission" date="2012-04" db="EMBL/GenBank/DDBJ databases">
        <title>The Genome Sequence of Saprolegnia declina VS20.</title>
        <authorList>
            <consortium name="The Broad Institute Genome Sequencing Platform"/>
            <person name="Russ C."/>
            <person name="Nusbaum C."/>
            <person name="Tyler B."/>
            <person name="van West P."/>
            <person name="Dieguez-Uribeondo J."/>
            <person name="de Bruijn I."/>
            <person name="Tripathy S."/>
            <person name="Jiang R."/>
            <person name="Young S.K."/>
            <person name="Zeng Q."/>
            <person name="Gargeya S."/>
            <person name="Fitzgerald M."/>
            <person name="Haas B."/>
            <person name="Abouelleil A."/>
            <person name="Alvarado L."/>
            <person name="Arachchi H.M."/>
            <person name="Berlin A."/>
            <person name="Chapman S.B."/>
            <person name="Goldberg J."/>
            <person name="Griggs A."/>
            <person name="Gujja S."/>
            <person name="Hansen M."/>
            <person name="Howarth C."/>
            <person name="Imamovic A."/>
            <person name="Larimer J."/>
            <person name="McCowen C."/>
            <person name="Montmayeur A."/>
            <person name="Murphy C."/>
            <person name="Neiman D."/>
            <person name="Pearson M."/>
            <person name="Priest M."/>
            <person name="Roberts A."/>
            <person name="Saif S."/>
            <person name="Shea T."/>
            <person name="Sisk P."/>
            <person name="Sykes S."/>
            <person name="Wortman J."/>
            <person name="Nusbaum C."/>
            <person name="Birren B."/>
        </authorList>
    </citation>
    <scope>NUCLEOTIDE SEQUENCE [LARGE SCALE GENOMIC DNA]</scope>
    <source>
        <strain evidence="5 6">VS20</strain>
    </source>
</reference>
<dbReference type="AlphaFoldDB" id="T0R0U9"/>
<gene>
    <name evidence="5" type="ORF">SDRG_16534</name>
</gene>
<dbReference type="Pfam" id="PF00734">
    <property type="entry name" value="CBM_1"/>
    <property type="match status" value="2"/>
</dbReference>
<feature type="domain" description="CBM1" evidence="4">
    <location>
        <begin position="237"/>
        <end position="273"/>
    </location>
</feature>
<dbReference type="EMBL" id="JH767265">
    <property type="protein sequence ID" value="EQC25603.1"/>
    <property type="molecule type" value="Genomic_DNA"/>
</dbReference>
<sequence length="320" mass="33804">MLLLLSTTLLLAASLQSVVGHGHLVDPVPAFTDKYGDPSKFAATLNGPTVLPGSSYEQGPDWNTDQFTKHFKASSFKTLKAFLDAYPTGGDCGITDSNGPAQPLPSTVKWANGQEGFISSHQGPCELWCDETRVFQDDNCAANVPDGFMSIDTSKCSGAKRLTMLWLALHTPEWQVYKNCVNLSGVAPGPGPNPNPSPSPSGSSGPSPSPTPEYPSPRPSPRPSVSPTPSPSVNPNDPIQGWKQCGGAGYSGNTKCVNGFQCTSLSLTYSQCMPYSNNKGQVTRYGQCGGLYYTGSTECSKDDSCVASGPWFSQCLPGAN</sequence>
<dbReference type="InParanoid" id="T0R0U9"/>
<dbReference type="InterPro" id="IPR000254">
    <property type="entry name" value="CBD"/>
</dbReference>
<dbReference type="VEuPathDB" id="FungiDB:SDRG_16534"/>
<feature type="chain" id="PRO_5004583641" description="CBM1 domain-containing protein" evidence="3">
    <location>
        <begin position="21"/>
        <end position="320"/>
    </location>
</feature>
<keyword evidence="6" id="KW-1185">Reference proteome</keyword>
<dbReference type="PROSITE" id="PS51164">
    <property type="entry name" value="CBM1_2"/>
    <property type="match status" value="2"/>
</dbReference>
<organism evidence="5 6">
    <name type="scientific">Saprolegnia diclina (strain VS20)</name>
    <dbReference type="NCBI Taxonomy" id="1156394"/>
    <lineage>
        <taxon>Eukaryota</taxon>
        <taxon>Sar</taxon>
        <taxon>Stramenopiles</taxon>
        <taxon>Oomycota</taxon>
        <taxon>Saprolegniomycetes</taxon>
        <taxon>Saprolegniales</taxon>
        <taxon>Saprolegniaceae</taxon>
        <taxon>Saprolegnia</taxon>
    </lineage>
</organism>
<accession>T0R0U9</accession>
<feature type="signal peptide" evidence="3">
    <location>
        <begin position="1"/>
        <end position="20"/>
    </location>
</feature>
<feature type="compositionally biased region" description="Pro residues" evidence="2">
    <location>
        <begin position="189"/>
        <end position="199"/>
    </location>
</feature>
<name>T0R0U9_SAPDV</name>
<dbReference type="OrthoDB" id="66948at2759"/>
<proteinExistence type="predicted"/>
<dbReference type="SMART" id="SM00236">
    <property type="entry name" value="fCBD"/>
    <property type="match status" value="2"/>
</dbReference>
<evidence type="ECO:0000256" key="1">
    <source>
        <dbReference type="ARBA" id="ARBA00022729"/>
    </source>
</evidence>
<dbReference type="GeneID" id="19957261"/>
<evidence type="ECO:0000259" key="4">
    <source>
        <dbReference type="PROSITE" id="PS51164"/>
    </source>
</evidence>
<evidence type="ECO:0000256" key="3">
    <source>
        <dbReference type="SAM" id="SignalP"/>
    </source>
</evidence>
<dbReference type="OMA" id="ASGPWFS"/>
<protein>
    <recommendedName>
        <fullName evidence="4">CBM1 domain-containing protein</fullName>
    </recommendedName>
</protein>
<feature type="domain" description="CBM1" evidence="4">
    <location>
        <begin position="280"/>
        <end position="316"/>
    </location>
</feature>
<dbReference type="STRING" id="1156394.T0R0U9"/>
<dbReference type="InterPro" id="IPR035971">
    <property type="entry name" value="CBD_sf"/>
</dbReference>
<evidence type="ECO:0000256" key="2">
    <source>
        <dbReference type="SAM" id="MobiDB-lite"/>
    </source>
</evidence>
<keyword evidence="1 3" id="KW-0732">Signal</keyword>
<dbReference type="GO" id="GO:0005975">
    <property type="term" value="P:carbohydrate metabolic process"/>
    <property type="evidence" value="ECO:0007669"/>
    <property type="project" value="InterPro"/>
</dbReference>
<dbReference type="Proteomes" id="UP000030762">
    <property type="component" value="Unassembled WGS sequence"/>
</dbReference>
<dbReference type="SUPFAM" id="SSF57180">
    <property type="entry name" value="Cellulose-binding domain"/>
    <property type="match status" value="2"/>
</dbReference>
<evidence type="ECO:0000313" key="5">
    <source>
        <dbReference type="EMBL" id="EQC25603.1"/>
    </source>
</evidence>
<dbReference type="PROSITE" id="PS00562">
    <property type="entry name" value="CBM1_1"/>
    <property type="match status" value="1"/>
</dbReference>